<comment type="caution">
    <text evidence="2">The sequence shown here is derived from an EMBL/GenBank/DDBJ whole genome shotgun (WGS) entry which is preliminary data.</text>
</comment>
<reference evidence="2" key="2">
    <citation type="submission" date="2022-01" db="EMBL/GenBank/DDBJ databases">
        <authorList>
            <person name="Yamashiro T."/>
            <person name="Shiraishi A."/>
            <person name="Satake H."/>
            <person name="Nakayama K."/>
        </authorList>
    </citation>
    <scope>NUCLEOTIDE SEQUENCE</scope>
</reference>
<keyword evidence="2" id="KW-0548">Nucleotidyltransferase</keyword>
<reference evidence="2" key="1">
    <citation type="journal article" date="2022" name="Int. J. Mol. Sci.">
        <title>Draft Genome of Tanacetum Coccineum: Genomic Comparison of Closely Related Tanacetum-Family Plants.</title>
        <authorList>
            <person name="Yamashiro T."/>
            <person name="Shiraishi A."/>
            <person name="Nakayama K."/>
            <person name="Satake H."/>
        </authorList>
    </citation>
    <scope>NUCLEOTIDE SEQUENCE</scope>
</reference>
<dbReference type="Proteomes" id="UP001151760">
    <property type="component" value="Unassembled WGS sequence"/>
</dbReference>
<evidence type="ECO:0000313" key="2">
    <source>
        <dbReference type="EMBL" id="GJT50923.1"/>
    </source>
</evidence>
<keyword evidence="2" id="KW-0695">RNA-directed DNA polymerase</keyword>
<dbReference type="InterPro" id="IPR005162">
    <property type="entry name" value="Retrotrans_gag_dom"/>
</dbReference>
<accession>A0ABQ5EJ44</accession>
<dbReference type="Pfam" id="PF03732">
    <property type="entry name" value="Retrotrans_gag"/>
    <property type="match status" value="1"/>
</dbReference>
<keyword evidence="3" id="KW-1185">Reference proteome</keyword>
<keyword evidence="2" id="KW-0808">Transferase</keyword>
<dbReference type="EMBL" id="BQNB010016362">
    <property type="protein sequence ID" value="GJT50923.1"/>
    <property type="molecule type" value="Genomic_DNA"/>
</dbReference>
<name>A0ABQ5EJ44_9ASTR</name>
<evidence type="ECO:0000313" key="3">
    <source>
        <dbReference type="Proteomes" id="UP001151760"/>
    </source>
</evidence>
<proteinExistence type="predicted"/>
<organism evidence="2 3">
    <name type="scientific">Tanacetum coccineum</name>
    <dbReference type="NCBI Taxonomy" id="301880"/>
    <lineage>
        <taxon>Eukaryota</taxon>
        <taxon>Viridiplantae</taxon>
        <taxon>Streptophyta</taxon>
        <taxon>Embryophyta</taxon>
        <taxon>Tracheophyta</taxon>
        <taxon>Spermatophyta</taxon>
        <taxon>Magnoliopsida</taxon>
        <taxon>eudicotyledons</taxon>
        <taxon>Gunneridae</taxon>
        <taxon>Pentapetalae</taxon>
        <taxon>asterids</taxon>
        <taxon>campanulids</taxon>
        <taxon>Asterales</taxon>
        <taxon>Asteraceae</taxon>
        <taxon>Asteroideae</taxon>
        <taxon>Anthemideae</taxon>
        <taxon>Anthemidinae</taxon>
        <taxon>Tanacetum</taxon>
    </lineage>
</organism>
<gene>
    <name evidence="2" type="ORF">Tco_0977080</name>
</gene>
<evidence type="ECO:0000259" key="1">
    <source>
        <dbReference type="Pfam" id="PF03732"/>
    </source>
</evidence>
<feature type="domain" description="Retrotransposon gag" evidence="1">
    <location>
        <begin position="15"/>
        <end position="92"/>
    </location>
</feature>
<dbReference type="GO" id="GO:0003964">
    <property type="term" value="F:RNA-directed DNA polymerase activity"/>
    <property type="evidence" value="ECO:0007669"/>
    <property type="project" value="UniProtKB-KW"/>
</dbReference>
<sequence>MVFGISECAEARKVKFAAAILQGRALTWWNSQVATMGLEAANQIGWTKMKRIMTDEFFPVEEVQQMEHELWNLKVKEFDITAYTKRFHELQLGQQKGQLLDPNPLPNVSCCGWHIHWMEQKLKLRIKGLPRAIKEMESSQGG</sequence>
<protein>
    <submittedName>
        <fullName evidence="2">Reverse transcriptase domain-containing protein</fullName>
    </submittedName>
</protein>